<dbReference type="Proteomes" id="UP000252792">
    <property type="component" value="Unassembled WGS sequence"/>
</dbReference>
<organism evidence="1 2">
    <name type="scientific">Marinomonas rhizomae</name>
    <dbReference type="NCBI Taxonomy" id="491948"/>
    <lineage>
        <taxon>Bacteria</taxon>
        <taxon>Pseudomonadati</taxon>
        <taxon>Pseudomonadota</taxon>
        <taxon>Gammaproteobacteria</taxon>
        <taxon>Oceanospirillales</taxon>
        <taxon>Oceanospirillaceae</taxon>
        <taxon>Marinomonas</taxon>
    </lineage>
</organism>
<protein>
    <submittedName>
        <fullName evidence="1">Uncharacterized protein</fullName>
    </submittedName>
</protein>
<sequence length="664" mass="77486">MAIFSLKHEATTIKQLKKVVKYNSNNKAGLNNSNNPRLISVSSNCGYCSNINDNNEYNQLVDNFILSVDANSQLSKNSRQKYLYEHSIISFSNEDDEKLGMTNALKLAIKTAKKYDPNFEKTPYMIWPQIDSGKLHFHLVRGYHDEVGNYYRQSNSGLKRQSAVQHIEKVHKLTLTGKNDPKNYVWKIDANNKKKKIYVANLSDDHKKIAKNKSIDYDLKIDELGNIKYSLKTKENKIISDINKNKDIHSNNRKKVNNKINVIYEKITELEKPIKYSVFKKFKNWFTDQVKVDNEYKESLIKENKNKITKLQDIKTNDWNKKNNHHRKLNGKKIINEKKINIVNNKERHILDKKDDLLNNNDIFSNLKNTVNNAYRNSKNTKEFIDILNDNNIEIYVNKRENGTGGITFTSLDDDISLAAGKINSYLTYGKIKKNDADLFEYLTNRSFKNDEKLSIRDDFDVKNLNYNYKQIKNKDGSLSIFYNKKDEEKRPNNFNLKISEDKKTISLSPNSNSFDLELTYKIAKENGWKGASSSNKELTLNSMRIAFKNNKDDLFFFQLENSLISLDDVKSVVLNEKMSNSNLINLYDNKLTNNSINEQRQFVLSNLDKKYDADYVLNELNKDRSLKSILDDKDGLFRLKIDHKNDLNNNVRIENSNKKRYKF</sequence>
<dbReference type="OrthoDB" id="6396139at2"/>
<evidence type="ECO:0000313" key="2">
    <source>
        <dbReference type="Proteomes" id="UP000252792"/>
    </source>
</evidence>
<proteinExistence type="predicted"/>
<name>A0A366IZU3_9GAMM</name>
<evidence type="ECO:0000313" key="1">
    <source>
        <dbReference type="EMBL" id="RBP79589.1"/>
    </source>
</evidence>
<comment type="caution">
    <text evidence="1">The sequence shown here is derived from an EMBL/GenBank/DDBJ whole genome shotgun (WGS) entry which is preliminary data.</text>
</comment>
<dbReference type="AlphaFoldDB" id="A0A366IZU3"/>
<gene>
    <name evidence="1" type="ORF">DFP80_11345</name>
</gene>
<keyword evidence="2" id="KW-1185">Reference proteome</keyword>
<dbReference type="RefSeq" id="WP_113917930.1">
    <property type="nucleotide sequence ID" value="NZ_QNSE01000013.1"/>
</dbReference>
<dbReference type="EMBL" id="QNSE01000013">
    <property type="protein sequence ID" value="RBP79589.1"/>
    <property type="molecule type" value="Genomic_DNA"/>
</dbReference>
<reference evidence="1 2" key="1">
    <citation type="submission" date="2018-06" db="EMBL/GenBank/DDBJ databases">
        <title>Genomic Encyclopedia of Type Strains, Phase III (KMG-III): the genomes of soil and plant-associated and newly described type strains.</title>
        <authorList>
            <person name="Whitman W."/>
        </authorList>
    </citation>
    <scope>NUCLEOTIDE SEQUENCE [LARGE SCALE GENOMIC DNA]</scope>
    <source>
        <strain evidence="1 2">CECT 7377</strain>
    </source>
</reference>
<accession>A0A366IZU3</accession>